<protein>
    <submittedName>
        <fullName evidence="1">Uncharacterized protein</fullName>
    </submittedName>
</protein>
<accession>A0A8S1WHN1</accession>
<evidence type="ECO:0000313" key="2">
    <source>
        <dbReference type="Proteomes" id="UP000683925"/>
    </source>
</evidence>
<evidence type="ECO:0000313" key="1">
    <source>
        <dbReference type="EMBL" id="CAD8188130.1"/>
    </source>
</evidence>
<dbReference type="Proteomes" id="UP000683925">
    <property type="component" value="Unassembled WGS sequence"/>
</dbReference>
<proteinExistence type="predicted"/>
<reference evidence="1" key="1">
    <citation type="submission" date="2021-01" db="EMBL/GenBank/DDBJ databases">
        <authorList>
            <consortium name="Genoscope - CEA"/>
            <person name="William W."/>
        </authorList>
    </citation>
    <scope>NUCLEOTIDE SEQUENCE</scope>
</reference>
<name>A0A8S1WHN1_PAROT</name>
<comment type="caution">
    <text evidence="1">The sequence shown here is derived from an EMBL/GenBank/DDBJ whole genome shotgun (WGS) entry which is preliminary data.</text>
</comment>
<dbReference type="AlphaFoldDB" id="A0A8S1WHN1"/>
<gene>
    <name evidence="1" type="ORF">POCTA_138.1.T0920041</name>
</gene>
<dbReference type="EMBL" id="CAJJDP010000091">
    <property type="protein sequence ID" value="CAD8188130.1"/>
    <property type="molecule type" value="Genomic_DNA"/>
</dbReference>
<keyword evidence="2" id="KW-1185">Reference proteome</keyword>
<sequence length="241" mass="29131">MNRNLKLGKNIKKQNQEKLRIFQEQNQLIFLRQLQDSLHMLMNRIRFTLIRQKIQKICQILNFSTHLNSVLFKVRMKSYLVVMIMNQQTVQLKVLFHLWIFKPKKILLVLKYLVQSNIQEHLSSIPTLAIISKPRKYCIKWSNRQLSKTLGFKVQNCLDLHQKRINYQQVLQQSPDGNFQHLVPMMEVQNFGQSLIKIFWLLLMNHVYSIILLIKQQLQRQWVHQIFEFRQIQLNILNETR</sequence>
<organism evidence="1 2">
    <name type="scientific">Paramecium octaurelia</name>
    <dbReference type="NCBI Taxonomy" id="43137"/>
    <lineage>
        <taxon>Eukaryota</taxon>
        <taxon>Sar</taxon>
        <taxon>Alveolata</taxon>
        <taxon>Ciliophora</taxon>
        <taxon>Intramacronucleata</taxon>
        <taxon>Oligohymenophorea</taxon>
        <taxon>Peniculida</taxon>
        <taxon>Parameciidae</taxon>
        <taxon>Paramecium</taxon>
    </lineage>
</organism>